<comment type="caution">
    <text evidence="1">The sequence shown here is derived from an EMBL/GenBank/DDBJ whole genome shotgun (WGS) entry which is preliminary data.</text>
</comment>
<dbReference type="EMBL" id="LAZR01032207">
    <property type="protein sequence ID" value="KKL51558.1"/>
    <property type="molecule type" value="Genomic_DNA"/>
</dbReference>
<organism evidence="1">
    <name type="scientific">marine sediment metagenome</name>
    <dbReference type="NCBI Taxonomy" id="412755"/>
    <lineage>
        <taxon>unclassified sequences</taxon>
        <taxon>metagenomes</taxon>
        <taxon>ecological metagenomes</taxon>
    </lineage>
</organism>
<evidence type="ECO:0000313" key="1">
    <source>
        <dbReference type="EMBL" id="KKL51558.1"/>
    </source>
</evidence>
<accession>A0A0F9CQA9</accession>
<protein>
    <submittedName>
        <fullName evidence="1">Uncharacterized protein</fullName>
    </submittedName>
</protein>
<reference evidence="1" key="1">
    <citation type="journal article" date="2015" name="Nature">
        <title>Complex archaea that bridge the gap between prokaryotes and eukaryotes.</title>
        <authorList>
            <person name="Spang A."/>
            <person name="Saw J.H."/>
            <person name="Jorgensen S.L."/>
            <person name="Zaremba-Niedzwiedzka K."/>
            <person name="Martijn J."/>
            <person name="Lind A.E."/>
            <person name="van Eijk R."/>
            <person name="Schleper C."/>
            <person name="Guy L."/>
            <person name="Ettema T.J."/>
        </authorList>
    </citation>
    <scope>NUCLEOTIDE SEQUENCE</scope>
</reference>
<gene>
    <name evidence="1" type="ORF">LCGC14_2294290</name>
</gene>
<name>A0A0F9CQA9_9ZZZZ</name>
<dbReference type="AlphaFoldDB" id="A0A0F9CQA9"/>
<proteinExistence type="predicted"/>
<sequence length="101" mass="10993">MIQAQKGLVKCLHAILAESFGNVIINQLCLIRIFDTGFNGTLSFIFGNGPVDLIFTAGVATISVLASKATEIEVEETQSFRSEEPLKIKIKHVNILDTATE</sequence>